<dbReference type="Proteomes" id="UP000240653">
    <property type="component" value="Unassembled WGS sequence"/>
</dbReference>
<feature type="domain" description="YCII-related" evidence="2">
    <location>
        <begin position="1"/>
        <end position="115"/>
    </location>
</feature>
<gene>
    <name evidence="3" type="ORF">C7I85_13510</name>
</gene>
<evidence type="ECO:0000313" key="4">
    <source>
        <dbReference type="Proteomes" id="UP000240653"/>
    </source>
</evidence>
<dbReference type="EMBL" id="PXYL01000006">
    <property type="protein sequence ID" value="PSJ60429.1"/>
    <property type="molecule type" value="Genomic_DNA"/>
</dbReference>
<organism evidence="3 4">
    <name type="scientific">Pseudaminobacter soli</name>
    <name type="common">ex Li et al. 2025</name>
    <dbReference type="NCBI Taxonomy" id="1295366"/>
    <lineage>
        <taxon>Bacteria</taxon>
        <taxon>Pseudomonadati</taxon>
        <taxon>Pseudomonadota</taxon>
        <taxon>Alphaproteobacteria</taxon>
        <taxon>Hyphomicrobiales</taxon>
        <taxon>Phyllobacteriaceae</taxon>
        <taxon>Pseudaminobacter</taxon>
    </lineage>
</organism>
<sequence>MRYMLLIYANEAAVQGNPDKVKDVSPAYIAYTNAMRDAGILLGGEPLQPTAYATTVRSRSGKTEVLEGPYAETREQLAGYYMIEAPDLDAAIGWAARCPGAENGTIEVRPLWEMRAS</sequence>
<dbReference type="PANTHER" id="PTHR35174">
    <property type="entry name" value="BLL7171 PROTEIN-RELATED"/>
    <property type="match status" value="1"/>
</dbReference>
<evidence type="ECO:0000256" key="1">
    <source>
        <dbReference type="ARBA" id="ARBA00007689"/>
    </source>
</evidence>
<name>A0A2P7SD60_9HYPH</name>
<evidence type="ECO:0000259" key="2">
    <source>
        <dbReference type="Pfam" id="PF03795"/>
    </source>
</evidence>
<accession>A0A2P7SD60</accession>
<dbReference type="InterPro" id="IPR005545">
    <property type="entry name" value="YCII"/>
</dbReference>
<proteinExistence type="inferred from homology"/>
<keyword evidence="4" id="KW-1185">Reference proteome</keyword>
<dbReference type="SUPFAM" id="SSF54909">
    <property type="entry name" value="Dimeric alpha+beta barrel"/>
    <property type="match status" value="1"/>
</dbReference>
<dbReference type="AlphaFoldDB" id="A0A2P7SD60"/>
<comment type="similarity">
    <text evidence="1">Belongs to the YciI family.</text>
</comment>
<dbReference type="InterPro" id="IPR011008">
    <property type="entry name" value="Dimeric_a/b-barrel"/>
</dbReference>
<reference evidence="3 4" key="1">
    <citation type="submission" date="2018-03" db="EMBL/GenBank/DDBJ databases">
        <title>The draft genome of Mesorhizobium soli JCM 19897.</title>
        <authorList>
            <person name="Li L."/>
            <person name="Liu L."/>
            <person name="Liang L."/>
            <person name="Wang T."/>
            <person name="Zhang X."/>
        </authorList>
    </citation>
    <scope>NUCLEOTIDE SEQUENCE [LARGE SCALE GENOMIC DNA]</scope>
    <source>
        <strain evidence="3 4">JCM 19897</strain>
    </source>
</reference>
<dbReference type="Gene3D" id="3.30.70.1060">
    <property type="entry name" value="Dimeric alpha+beta barrel"/>
    <property type="match status" value="1"/>
</dbReference>
<dbReference type="PANTHER" id="PTHR35174:SF3">
    <property type="entry name" value="BLL7171 PROTEIN"/>
    <property type="match status" value="1"/>
</dbReference>
<dbReference type="Pfam" id="PF03795">
    <property type="entry name" value="YCII"/>
    <property type="match status" value="1"/>
</dbReference>
<protein>
    <recommendedName>
        <fullName evidence="2">YCII-related domain-containing protein</fullName>
    </recommendedName>
</protein>
<dbReference type="RefSeq" id="WP_106724520.1">
    <property type="nucleotide sequence ID" value="NZ_PXYL01000006.1"/>
</dbReference>
<comment type="caution">
    <text evidence="3">The sequence shown here is derived from an EMBL/GenBank/DDBJ whole genome shotgun (WGS) entry which is preliminary data.</text>
</comment>
<dbReference type="OrthoDB" id="9807535at2"/>
<evidence type="ECO:0000313" key="3">
    <source>
        <dbReference type="EMBL" id="PSJ60429.1"/>
    </source>
</evidence>